<reference evidence="2" key="2">
    <citation type="submission" date="2025-08" db="UniProtKB">
        <authorList>
            <consortium name="RefSeq"/>
        </authorList>
    </citation>
    <scope>IDENTIFICATION</scope>
</reference>
<dbReference type="Proteomes" id="UP000818029">
    <property type="component" value="Chromosome A08"/>
</dbReference>
<dbReference type="GeneID" id="107933952"/>
<dbReference type="RefSeq" id="XP_016721765.1">
    <property type="nucleotide sequence ID" value="XM_016866276.2"/>
</dbReference>
<evidence type="ECO:0000313" key="2">
    <source>
        <dbReference type="RefSeq" id="XP_016721765.1"/>
    </source>
</evidence>
<dbReference type="AlphaFoldDB" id="A0A1U8M4Q9"/>
<accession>A0A1U8M4Q9</accession>
<gene>
    <name evidence="2" type="primary">LOC107933952</name>
</gene>
<dbReference type="KEGG" id="ghi:107933952"/>
<keyword evidence="1" id="KW-1185">Reference proteome</keyword>
<protein>
    <submittedName>
        <fullName evidence="2">Uncharacterized protein</fullName>
    </submittedName>
</protein>
<evidence type="ECO:0000313" key="1">
    <source>
        <dbReference type="Proteomes" id="UP000818029"/>
    </source>
</evidence>
<sequence>MSIMPFSDALPDPLPVLTHAIAGYSNHNSVDEYCEKCVKPEDVVGVEEVKSSDEKLSEDEYTASDDEEIAKKQIFRHILCPAYSLRKLSCVVHDVQLQENSNTTELGNMWKNSYLPLFVITFHGCLCKLIHYRSIIQVFIHC</sequence>
<reference evidence="1" key="1">
    <citation type="journal article" date="2020" name="Nat. Genet.">
        <title>Genomic diversifications of five Gossypium allopolyploid species and their impact on cotton improvement.</title>
        <authorList>
            <person name="Chen Z.J."/>
            <person name="Sreedasyam A."/>
            <person name="Ando A."/>
            <person name="Song Q."/>
            <person name="De Santiago L.M."/>
            <person name="Hulse-Kemp A.M."/>
            <person name="Ding M."/>
            <person name="Ye W."/>
            <person name="Kirkbride R.C."/>
            <person name="Jenkins J."/>
            <person name="Plott C."/>
            <person name="Lovell J."/>
            <person name="Lin Y.M."/>
            <person name="Vaughn R."/>
            <person name="Liu B."/>
            <person name="Simpson S."/>
            <person name="Scheffler B.E."/>
            <person name="Wen L."/>
            <person name="Saski C.A."/>
            <person name="Grover C.E."/>
            <person name="Hu G."/>
            <person name="Conover J.L."/>
            <person name="Carlson J.W."/>
            <person name="Shu S."/>
            <person name="Boston L.B."/>
            <person name="Williams M."/>
            <person name="Peterson D.G."/>
            <person name="McGee K."/>
            <person name="Jones D.C."/>
            <person name="Wendel J.F."/>
            <person name="Stelly D.M."/>
            <person name="Grimwood J."/>
            <person name="Schmutz J."/>
        </authorList>
    </citation>
    <scope>NUCLEOTIDE SEQUENCE [LARGE SCALE GENOMIC DNA]</scope>
    <source>
        <strain evidence="1">cv. TM-1</strain>
    </source>
</reference>
<proteinExistence type="predicted"/>
<organism evidence="1 2">
    <name type="scientific">Gossypium hirsutum</name>
    <name type="common">Upland cotton</name>
    <name type="synonym">Gossypium mexicanum</name>
    <dbReference type="NCBI Taxonomy" id="3635"/>
    <lineage>
        <taxon>Eukaryota</taxon>
        <taxon>Viridiplantae</taxon>
        <taxon>Streptophyta</taxon>
        <taxon>Embryophyta</taxon>
        <taxon>Tracheophyta</taxon>
        <taxon>Spermatophyta</taxon>
        <taxon>Magnoliopsida</taxon>
        <taxon>eudicotyledons</taxon>
        <taxon>Gunneridae</taxon>
        <taxon>Pentapetalae</taxon>
        <taxon>rosids</taxon>
        <taxon>malvids</taxon>
        <taxon>Malvales</taxon>
        <taxon>Malvaceae</taxon>
        <taxon>Malvoideae</taxon>
        <taxon>Gossypium</taxon>
    </lineage>
</organism>
<name>A0A1U8M4Q9_GOSHI</name>
<dbReference type="PaxDb" id="3635-A0A1U8M4Q9"/>